<evidence type="ECO:0000256" key="5">
    <source>
        <dbReference type="ARBA" id="ARBA00022741"/>
    </source>
</evidence>
<dbReference type="STRING" id="575788.VS_II0725"/>
<dbReference type="PANTHER" id="PTHR43514:SF4">
    <property type="entry name" value="ABC TRANSPORTER I FAMILY MEMBER 10"/>
    <property type="match status" value="1"/>
</dbReference>
<keyword evidence="2" id="KW-1003">Cell membrane</keyword>
<dbReference type="NCBIfam" id="TIGR02142">
    <property type="entry name" value="modC_ABC"/>
    <property type="match status" value="1"/>
</dbReference>
<dbReference type="FunFam" id="3.40.50.300:FF:000634">
    <property type="entry name" value="Molybdenum import ATP-binding protein ModC"/>
    <property type="match status" value="1"/>
</dbReference>
<dbReference type="InterPro" id="IPR011868">
    <property type="entry name" value="ModC_ABC_ATP-bd"/>
</dbReference>
<evidence type="ECO:0000256" key="7">
    <source>
        <dbReference type="ARBA" id="ARBA00022967"/>
    </source>
</evidence>
<dbReference type="InterPro" id="IPR005116">
    <property type="entry name" value="Transp-assoc_OB_typ1"/>
</dbReference>
<name>B7VRX6_VIBA3</name>
<keyword evidence="8" id="KW-0472">Membrane</keyword>
<reference evidence="12 13" key="1">
    <citation type="submission" date="2009-02" db="EMBL/GenBank/DDBJ databases">
        <title>Vibrio splendidus str. LGP32 complete genome.</title>
        <authorList>
            <person name="Mazel D."/>
            <person name="Le Roux F."/>
        </authorList>
    </citation>
    <scope>NUCLEOTIDE SEQUENCE [LARGE SCALE GENOMIC DNA]</scope>
    <source>
        <strain evidence="12 13">LGP32</strain>
    </source>
</reference>
<dbReference type="InterPro" id="IPR003593">
    <property type="entry name" value="AAA+_ATPase"/>
</dbReference>
<dbReference type="PROSITE" id="PS51866">
    <property type="entry name" value="MOP"/>
    <property type="match status" value="1"/>
</dbReference>
<dbReference type="GO" id="GO:0005524">
    <property type="term" value="F:ATP binding"/>
    <property type="evidence" value="ECO:0007669"/>
    <property type="project" value="UniProtKB-KW"/>
</dbReference>
<evidence type="ECO:0000256" key="4">
    <source>
        <dbReference type="ARBA" id="ARBA00022519"/>
    </source>
</evidence>
<feature type="domain" description="Mop" evidence="11">
    <location>
        <begin position="309"/>
        <end position="380"/>
    </location>
</feature>
<dbReference type="SUPFAM" id="SSF50331">
    <property type="entry name" value="MOP-like"/>
    <property type="match status" value="1"/>
</dbReference>
<dbReference type="GO" id="GO:0016887">
    <property type="term" value="F:ATP hydrolysis activity"/>
    <property type="evidence" value="ECO:0007669"/>
    <property type="project" value="InterPro"/>
</dbReference>
<dbReference type="InterPro" id="IPR003439">
    <property type="entry name" value="ABC_transporter-like_ATP-bd"/>
</dbReference>
<dbReference type="KEGG" id="vsp:VS_II0725"/>
<organism evidence="12 13">
    <name type="scientific">Vibrio atlanticus (strain LGP32)</name>
    <name type="common">Vibrio splendidus (strain Mel32)</name>
    <dbReference type="NCBI Taxonomy" id="575788"/>
    <lineage>
        <taxon>Bacteria</taxon>
        <taxon>Pseudomonadati</taxon>
        <taxon>Pseudomonadota</taxon>
        <taxon>Gammaproteobacteria</taxon>
        <taxon>Vibrionales</taxon>
        <taxon>Vibrionaceae</taxon>
        <taxon>Vibrio</taxon>
    </lineage>
</organism>
<protein>
    <submittedName>
        <fullName evidence="12">Molybdenum import ATP-binding protein modC</fullName>
    </submittedName>
</protein>
<dbReference type="Gene3D" id="3.40.50.300">
    <property type="entry name" value="P-loop containing nucleotide triphosphate hydrolases"/>
    <property type="match status" value="1"/>
</dbReference>
<dbReference type="GO" id="GO:0140359">
    <property type="term" value="F:ABC-type transporter activity"/>
    <property type="evidence" value="ECO:0007669"/>
    <property type="project" value="InterPro"/>
</dbReference>
<feature type="domain" description="ABC transporter" evidence="10">
    <location>
        <begin position="16"/>
        <end position="248"/>
    </location>
</feature>
<dbReference type="Gene3D" id="2.40.50.100">
    <property type="match status" value="1"/>
</dbReference>
<keyword evidence="5" id="KW-0547">Nucleotide-binding</keyword>
<keyword evidence="6 12" id="KW-0067">ATP-binding</keyword>
<dbReference type="InterPro" id="IPR008995">
    <property type="entry name" value="Mo/tungstate-bd_C_term_dom"/>
</dbReference>
<keyword evidence="7" id="KW-1278">Translocase</keyword>
<dbReference type="GO" id="GO:0016020">
    <property type="term" value="C:membrane"/>
    <property type="evidence" value="ECO:0007669"/>
    <property type="project" value="InterPro"/>
</dbReference>
<proteinExistence type="predicted"/>
<dbReference type="SUPFAM" id="SSF52540">
    <property type="entry name" value="P-loop containing nucleoside triphosphate hydrolases"/>
    <property type="match status" value="1"/>
</dbReference>
<evidence type="ECO:0000259" key="10">
    <source>
        <dbReference type="PROSITE" id="PS50893"/>
    </source>
</evidence>
<dbReference type="HOGENOM" id="CLU_000604_1_1_6"/>
<evidence type="ECO:0000259" key="11">
    <source>
        <dbReference type="PROSITE" id="PS51866"/>
    </source>
</evidence>
<evidence type="ECO:0000313" key="13">
    <source>
        <dbReference type="Proteomes" id="UP000009100"/>
    </source>
</evidence>
<dbReference type="InterPro" id="IPR017871">
    <property type="entry name" value="ABC_transporter-like_CS"/>
</dbReference>
<evidence type="ECO:0000256" key="3">
    <source>
        <dbReference type="ARBA" id="ARBA00022505"/>
    </source>
</evidence>
<dbReference type="AlphaFoldDB" id="B7VRX6"/>
<sequence>MAQQKVSKTFGGQRMSRMSTLVLQYQQQLGETFFDIDLELPSTGITAIFGRSGAGKTSLINAISGLKQPDSGLISVSGTILFDSENGINLPTHKRNVGYVFQESRLFPHMKVAANLKYGMKCVDNAHFEQIVSLLSLDSLLDRYPARLSGGEKQRVAIGRALLSKPSILLMDEPLASLDLPRKREVMPFLENLSETVQIPIIYVTHSLNEILRLANHLVIIEQGKVISSGMTEEVWASRAMQPWQSFSEQSSLFEATLAEHNDDYALSRLTLGKSTSLWVQKVSSELGTTVRLQVRANDVSITLQQPQGTSIRNILPVTIKRVETHQQGSNKQSVAVELELEAGCYLWATITLWALDELNLEIGQRVYAQIKGVSVAQRDIAITH</sequence>
<gene>
    <name evidence="12" type="ordered locus">VS_II0725</name>
</gene>
<dbReference type="InterPro" id="IPR027417">
    <property type="entry name" value="P-loop_NTPase"/>
</dbReference>
<dbReference type="InterPro" id="IPR050334">
    <property type="entry name" value="Molybdenum_import_ModC"/>
</dbReference>
<dbReference type="Pfam" id="PF00005">
    <property type="entry name" value="ABC_tran"/>
    <property type="match status" value="1"/>
</dbReference>
<keyword evidence="4" id="KW-0997">Cell inner membrane</keyword>
<evidence type="ECO:0000256" key="2">
    <source>
        <dbReference type="ARBA" id="ARBA00022475"/>
    </source>
</evidence>
<dbReference type="Proteomes" id="UP000009100">
    <property type="component" value="Chromosome 2"/>
</dbReference>
<dbReference type="eggNOG" id="COG4148">
    <property type="taxonomic scope" value="Bacteria"/>
</dbReference>
<dbReference type="NCBIfam" id="NF008355">
    <property type="entry name" value="PRK11144.1"/>
    <property type="match status" value="1"/>
</dbReference>
<evidence type="ECO:0000256" key="1">
    <source>
        <dbReference type="ARBA" id="ARBA00022448"/>
    </source>
</evidence>
<dbReference type="InterPro" id="IPR004606">
    <property type="entry name" value="Mop_domain"/>
</dbReference>
<dbReference type="EMBL" id="FM954973">
    <property type="protein sequence ID" value="CAV26420.1"/>
    <property type="molecule type" value="Genomic_DNA"/>
</dbReference>
<keyword evidence="3 9" id="KW-0500">Molybdenum</keyword>
<dbReference type="Pfam" id="PF03459">
    <property type="entry name" value="TOBE"/>
    <property type="match status" value="1"/>
</dbReference>
<accession>B7VRX6</accession>
<evidence type="ECO:0000256" key="8">
    <source>
        <dbReference type="ARBA" id="ARBA00023136"/>
    </source>
</evidence>
<dbReference type="PANTHER" id="PTHR43514">
    <property type="entry name" value="ABC TRANSPORTER I FAMILY MEMBER 10"/>
    <property type="match status" value="1"/>
</dbReference>
<dbReference type="GO" id="GO:0015098">
    <property type="term" value="F:molybdate ion transmembrane transporter activity"/>
    <property type="evidence" value="ECO:0007669"/>
    <property type="project" value="InterPro"/>
</dbReference>
<evidence type="ECO:0000256" key="9">
    <source>
        <dbReference type="PROSITE-ProRule" id="PRU01213"/>
    </source>
</evidence>
<dbReference type="SMART" id="SM00382">
    <property type="entry name" value="AAA"/>
    <property type="match status" value="1"/>
</dbReference>
<dbReference type="PROSITE" id="PS00211">
    <property type="entry name" value="ABC_TRANSPORTER_1"/>
    <property type="match status" value="1"/>
</dbReference>
<dbReference type="PROSITE" id="PS50893">
    <property type="entry name" value="ABC_TRANSPORTER_2"/>
    <property type="match status" value="1"/>
</dbReference>
<evidence type="ECO:0000313" key="12">
    <source>
        <dbReference type="EMBL" id="CAV26420.1"/>
    </source>
</evidence>
<keyword evidence="1" id="KW-0813">Transport</keyword>
<evidence type="ECO:0000256" key="6">
    <source>
        <dbReference type="ARBA" id="ARBA00022840"/>
    </source>
</evidence>